<gene>
    <name evidence="1" type="ORF">SPELUC_LOCUS1730</name>
</gene>
<proteinExistence type="predicted"/>
<dbReference type="EMBL" id="CAJVPW010000988">
    <property type="protein sequence ID" value="CAG8471822.1"/>
    <property type="molecule type" value="Genomic_DNA"/>
</dbReference>
<accession>A0ACA9KG53</accession>
<organism evidence="1 2">
    <name type="scientific">Cetraspora pellucida</name>
    <dbReference type="NCBI Taxonomy" id="1433469"/>
    <lineage>
        <taxon>Eukaryota</taxon>
        <taxon>Fungi</taxon>
        <taxon>Fungi incertae sedis</taxon>
        <taxon>Mucoromycota</taxon>
        <taxon>Glomeromycotina</taxon>
        <taxon>Glomeromycetes</taxon>
        <taxon>Diversisporales</taxon>
        <taxon>Gigasporaceae</taxon>
        <taxon>Cetraspora</taxon>
    </lineage>
</organism>
<comment type="caution">
    <text evidence="1">The sequence shown here is derived from an EMBL/GenBank/DDBJ whole genome shotgun (WGS) entry which is preliminary data.</text>
</comment>
<keyword evidence="2" id="KW-1185">Reference proteome</keyword>
<name>A0ACA9KG53_9GLOM</name>
<sequence length="65" mass="7293">MEINSIINSNPTNPSLSDGDMSLEHFSDWSRSDKMALFTPNSNADEVVNQDSQQEATLERGSYRN</sequence>
<protein>
    <submittedName>
        <fullName evidence="1">14312_t:CDS:1</fullName>
    </submittedName>
</protein>
<reference evidence="1" key="1">
    <citation type="submission" date="2021-06" db="EMBL/GenBank/DDBJ databases">
        <authorList>
            <person name="Kallberg Y."/>
            <person name="Tangrot J."/>
            <person name="Rosling A."/>
        </authorList>
    </citation>
    <scope>NUCLEOTIDE SEQUENCE</scope>
    <source>
        <strain evidence="1">28 12/20/2015</strain>
    </source>
</reference>
<dbReference type="Proteomes" id="UP000789366">
    <property type="component" value="Unassembled WGS sequence"/>
</dbReference>
<evidence type="ECO:0000313" key="2">
    <source>
        <dbReference type="Proteomes" id="UP000789366"/>
    </source>
</evidence>
<evidence type="ECO:0000313" key="1">
    <source>
        <dbReference type="EMBL" id="CAG8471822.1"/>
    </source>
</evidence>